<keyword evidence="2" id="KW-1185">Reference proteome</keyword>
<organism evidence="1 2">
    <name type="scientific">Bradyrhizobium daqingense</name>
    <dbReference type="NCBI Taxonomy" id="993502"/>
    <lineage>
        <taxon>Bacteria</taxon>
        <taxon>Pseudomonadati</taxon>
        <taxon>Pseudomonadota</taxon>
        <taxon>Alphaproteobacteria</taxon>
        <taxon>Hyphomicrobiales</taxon>
        <taxon>Nitrobacteraceae</taxon>
        <taxon>Bradyrhizobium</taxon>
    </lineage>
</organism>
<dbReference type="RefSeq" id="WP_145628459.1">
    <property type="nucleotide sequence ID" value="NZ_CP088014.1"/>
</dbReference>
<dbReference type="Proteomes" id="UP000317176">
    <property type="component" value="Unassembled WGS sequence"/>
</dbReference>
<evidence type="ECO:0000313" key="1">
    <source>
        <dbReference type="EMBL" id="TWI09591.1"/>
    </source>
</evidence>
<dbReference type="EMBL" id="VLKL01000002">
    <property type="protein sequence ID" value="TWI09591.1"/>
    <property type="molecule type" value="Genomic_DNA"/>
</dbReference>
<protein>
    <submittedName>
        <fullName evidence="1">Uncharacterized protein</fullName>
    </submittedName>
</protein>
<accession>A0A562LPN1</accession>
<evidence type="ECO:0000313" key="2">
    <source>
        <dbReference type="Proteomes" id="UP000317176"/>
    </source>
</evidence>
<proteinExistence type="predicted"/>
<comment type="caution">
    <text evidence="1">The sequence shown here is derived from an EMBL/GenBank/DDBJ whole genome shotgun (WGS) entry which is preliminary data.</text>
</comment>
<gene>
    <name evidence="1" type="ORF">IQ17_00668</name>
</gene>
<sequence>MAAGIDPLIQALQRAASGETIDVEYARTLKFDVQDANVGEAAARSWSRLVNFADDIDIRSEDPDYDKQMKEEMEWRWRELSALLTGRR</sequence>
<dbReference type="AlphaFoldDB" id="A0A562LPN1"/>
<reference evidence="1 2" key="1">
    <citation type="journal article" date="2015" name="Stand. Genomic Sci.">
        <title>Genomic Encyclopedia of Bacterial and Archaeal Type Strains, Phase III: the genomes of soil and plant-associated and newly described type strains.</title>
        <authorList>
            <person name="Whitman W.B."/>
            <person name="Woyke T."/>
            <person name="Klenk H.P."/>
            <person name="Zhou Y."/>
            <person name="Lilburn T.G."/>
            <person name="Beck B.J."/>
            <person name="De Vos P."/>
            <person name="Vandamme P."/>
            <person name="Eisen J.A."/>
            <person name="Garrity G."/>
            <person name="Hugenholtz P."/>
            <person name="Kyrpides N.C."/>
        </authorList>
    </citation>
    <scope>NUCLEOTIDE SEQUENCE [LARGE SCALE GENOMIC DNA]</scope>
    <source>
        <strain evidence="1 2">CGMCC 1.10947</strain>
    </source>
</reference>
<name>A0A562LPN1_9BRAD</name>